<name>A0ABU8KAF7_9HYPH</name>
<dbReference type="EMBL" id="JAPYKO010000005">
    <property type="protein sequence ID" value="MEI9402631.1"/>
    <property type="molecule type" value="Genomic_DNA"/>
</dbReference>
<dbReference type="Gene3D" id="6.10.250.730">
    <property type="match status" value="1"/>
</dbReference>
<gene>
    <name evidence="1" type="ORF">O7A05_10745</name>
</gene>
<dbReference type="Pfam" id="PF06169">
    <property type="entry name" value="DUF982"/>
    <property type="match status" value="1"/>
</dbReference>
<organism evidence="1 2">
    <name type="scientific">Mesorhizobium argentiipisi</name>
    <dbReference type="NCBI Taxonomy" id="3015175"/>
    <lineage>
        <taxon>Bacteria</taxon>
        <taxon>Pseudomonadati</taxon>
        <taxon>Pseudomonadota</taxon>
        <taxon>Alphaproteobacteria</taxon>
        <taxon>Hyphomicrobiales</taxon>
        <taxon>Phyllobacteriaceae</taxon>
        <taxon>Mesorhizobium</taxon>
    </lineage>
</organism>
<proteinExistence type="predicted"/>
<dbReference type="Proteomes" id="UP001366503">
    <property type="component" value="Unassembled WGS sequence"/>
</dbReference>
<reference evidence="1 2" key="1">
    <citation type="submission" date="2022-12" db="EMBL/GenBank/DDBJ databases">
        <authorList>
            <person name="Muema E."/>
        </authorList>
    </citation>
    <scope>NUCLEOTIDE SEQUENCE [LARGE SCALE GENOMIC DNA]</scope>
    <source>
        <strain evidence="2">1330</strain>
    </source>
</reference>
<protein>
    <submittedName>
        <fullName evidence="1">DUF982 domain-containing protein</fullName>
    </submittedName>
</protein>
<dbReference type="RefSeq" id="WP_337093014.1">
    <property type="nucleotide sequence ID" value="NZ_JAPYKO010000005.1"/>
</dbReference>
<evidence type="ECO:0000313" key="2">
    <source>
        <dbReference type="Proteomes" id="UP001366503"/>
    </source>
</evidence>
<dbReference type="InterPro" id="IPR010385">
    <property type="entry name" value="DUF982"/>
</dbReference>
<keyword evidence="2" id="KW-1185">Reference proteome</keyword>
<accession>A0ABU8KAF7</accession>
<sequence length="82" mass="9242">MTGSSRFERPVVVQISRHSSERVVFDINDASNILLRHLDRQTEKRKIAMDACLRVLRGEAHPTSARRAFVAAALEAKILRGD</sequence>
<evidence type="ECO:0000313" key="1">
    <source>
        <dbReference type="EMBL" id="MEI9402631.1"/>
    </source>
</evidence>
<comment type="caution">
    <text evidence="1">The sequence shown here is derived from an EMBL/GenBank/DDBJ whole genome shotgun (WGS) entry which is preliminary data.</text>
</comment>